<dbReference type="STRING" id="280332.CQ12_22215"/>
<dbReference type="Proteomes" id="UP000050863">
    <property type="component" value="Unassembled WGS sequence"/>
</dbReference>
<proteinExistence type="predicted"/>
<dbReference type="EMBL" id="LLXZ01000227">
    <property type="protein sequence ID" value="KRQ93259.1"/>
    <property type="molecule type" value="Genomic_DNA"/>
</dbReference>
<sequence>MDIAELQGILSDRGVRSRAFSIEGIGTDDEQYRLERSGGVWRTYYYERGNMNAVREFPDEDEACRYFLEVLLNDPTTRC</sequence>
<gene>
    <name evidence="1" type="ORF">CQ12_22215</name>
</gene>
<organism evidence="1 2">
    <name type="scientific">Bradyrhizobium jicamae</name>
    <dbReference type="NCBI Taxonomy" id="280332"/>
    <lineage>
        <taxon>Bacteria</taxon>
        <taxon>Pseudomonadati</taxon>
        <taxon>Pseudomonadota</taxon>
        <taxon>Alphaproteobacteria</taxon>
        <taxon>Hyphomicrobiales</taxon>
        <taxon>Nitrobacteraceae</taxon>
        <taxon>Bradyrhizobium</taxon>
    </lineage>
</organism>
<evidence type="ECO:0000313" key="2">
    <source>
        <dbReference type="Proteomes" id="UP000050863"/>
    </source>
</evidence>
<dbReference type="AlphaFoldDB" id="A0A0R3KCN0"/>
<accession>A0A0R3KCN0</accession>
<dbReference type="RefSeq" id="WP_057840755.1">
    <property type="nucleotide sequence ID" value="NZ_LLXZ01000227.1"/>
</dbReference>
<protein>
    <submittedName>
        <fullName evidence="1">Uncharacterized protein</fullName>
    </submittedName>
</protein>
<dbReference type="OrthoDB" id="8239791at2"/>
<keyword evidence="2" id="KW-1185">Reference proteome</keyword>
<comment type="caution">
    <text evidence="1">The sequence shown here is derived from an EMBL/GenBank/DDBJ whole genome shotgun (WGS) entry which is preliminary data.</text>
</comment>
<reference evidence="1 2" key="1">
    <citation type="submission" date="2014-03" db="EMBL/GenBank/DDBJ databases">
        <title>Bradyrhizobium valentinum sp. nov., isolated from effective nodules of Lupinus mariae-josephae, a lupine endemic of basic-lime soils in Eastern Spain.</title>
        <authorList>
            <person name="Duran D."/>
            <person name="Rey L."/>
            <person name="Navarro A."/>
            <person name="Busquets A."/>
            <person name="Imperial J."/>
            <person name="Ruiz-Argueso T."/>
        </authorList>
    </citation>
    <scope>NUCLEOTIDE SEQUENCE [LARGE SCALE GENOMIC DNA]</scope>
    <source>
        <strain evidence="1 2">PAC68</strain>
    </source>
</reference>
<name>A0A0R3KCN0_9BRAD</name>
<evidence type="ECO:0000313" key="1">
    <source>
        <dbReference type="EMBL" id="KRQ93259.1"/>
    </source>
</evidence>